<dbReference type="GO" id="GO:0005737">
    <property type="term" value="C:cytoplasm"/>
    <property type="evidence" value="ECO:0007669"/>
    <property type="project" value="TreeGrafter"/>
</dbReference>
<feature type="domain" description="Calcineurin-like phosphoesterase" evidence="1">
    <location>
        <begin position="27"/>
        <end position="190"/>
    </location>
</feature>
<dbReference type="Pfam" id="PF00149">
    <property type="entry name" value="Metallophos"/>
    <property type="match status" value="1"/>
</dbReference>
<comment type="caution">
    <text evidence="2">The sequence shown here is derived from an EMBL/GenBank/DDBJ whole genome shotgun (WGS) entry which is preliminary data.</text>
</comment>
<dbReference type="EMBL" id="QTJU01000001">
    <property type="protein sequence ID" value="RFM30357.1"/>
    <property type="molecule type" value="Genomic_DNA"/>
</dbReference>
<dbReference type="InterPro" id="IPR006186">
    <property type="entry name" value="Ser/Thr-sp_prot-phosphatase"/>
</dbReference>
<dbReference type="InterPro" id="IPR004843">
    <property type="entry name" value="Calcineurin-like_PHP"/>
</dbReference>
<dbReference type="SUPFAM" id="SSF56300">
    <property type="entry name" value="Metallo-dependent phosphatases"/>
    <property type="match status" value="1"/>
</dbReference>
<dbReference type="Proteomes" id="UP000261284">
    <property type="component" value="Unassembled WGS sequence"/>
</dbReference>
<evidence type="ECO:0000259" key="1">
    <source>
        <dbReference type="Pfam" id="PF00149"/>
    </source>
</evidence>
<dbReference type="InterPro" id="IPR029052">
    <property type="entry name" value="Metallo-depent_PP-like"/>
</dbReference>
<sequence>MPVPQQPNLANFVTYYNTHPHPEPMDLFIIGDIHGCYYTFLKLLQYWHPQSEQLLQVGDLIDRGNFAAPVVAHCRQLQTTYSGSIFLKGNHEAEMAKQLYNGINLTWLTQYALKTMHSYGDTGRDMIEDIRWFNTLPLCWENEQVFVSHAGLSAATIDPYNEDDPASLLWNRLPLLLLPKLQVHGHTPTMGAPSYAAQTNSWNIDTGACYGQALSALQVTANGAYAETISIKTDKRDIN</sequence>
<dbReference type="InterPro" id="IPR050126">
    <property type="entry name" value="Ap4A_hydrolase"/>
</dbReference>
<dbReference type="GO" id="GO:0016791">
    <property type="term" value="F:phosphatase activity"/>
    <property type="evidence" value="ECO:0007669"/>
    <property type="project" value="TreeGrafter"/>
</dbReference>
<name>A0A3E1NR28_9BACT</name>
<accession>A0A3E1NR28</accession>
<reference evidence="2 3" key="1">
    <citation type="submission" date="2018-08" db="EMBL/GenBank/DDBJ databases">
        <title>Chitinophagaceae sp. K23C18032701, a novel bacterium isolated from forest soil.</title>
        <authorList>
            <person name="Wang C."/>
        </authorList>
    </citation>
    <scope>NUCLEOTIDE SEQUENCE [LARGE SCALE GENOMIC DNA]</scope>
    <source>
        <strain evidence="2 3">K23C18032701</strain>
    </source>
</reference>
<keyword evidence="3" id="KW-1185">Reference proteome</keyword>
<dbReference type="PANTHER" id="PTHR42850">
    <property type="entry name" value="METALLOPHOSPHOESTERASE"/>
    <property type="match status" value="1"/>
</dbReference>
<evidence type="ECO:0000313" key="2">
    <source>
        <dbReference type="EMBL" id="RFM30357.1"/>
    </source>
</evidence>
<dbReference type="PRINTS" id="PR00114">
    <property type="entry name" value="STPHPHTASE"/>
</dbReference>
<protein>
    <submittedName>
        <fullName evidence="2">Serine/threonine protein phosphatase</fullName>
    </submittedName>
</protein>
<dbReference type="PANTHER" id="PTHR42850:SF4">
    <property type="entry name" value="ZINC-DEPENDENT ENDOPOLYPHOSPHATASE"/>
    <property type="match status" value="1"/>
</dbReference>
<dbReference type="AlphaFoldDB" id="A0A3E1NR28"/>
<gene>
    <name evidence="2" type="ORF">DXN05_05200</name>
</gene>
<proteinExistence type="predicted"/>
<organism evidence="2 3">
    <name type="scientific">Deminuibacter soli</name>
    <dbReference type="NCBI Taxonomy" id="2291815"/>
    <lineage>
        <taxon>Bacteria</taxon>
        <taxon>Pseudomonadati</taxon>
        <taxon>Bacteroidota</taxon>
        <taxon>Chitinophagia</taxon>
        <taxon>Chitinophagales</taxon>
        <taxon>Chitinophagaceae</taxon>
        <taxon>Deminuibacter</taxon>
    </lineage>
</organism>
<dbReference type="Gene3D" id="3.60.21.10">
    <property type="match status" value="1"/>
</dbReference>
<evidence type="ECO:0000313" key="3">
    <source>
        <dbReference type="Proteomes" id="UP000261284"/>
    </source>
</evidence>